<evidence type="ECO:0000256" key="15">
    <source>
        <dbReference type="ARBA" id="ARBA00031306"/>
    </source>
</evidence>
<dbReference type="InterPro" id="IPR024932">
    <property type="entry name" value="ApbE"/>
</dbReference>
<evidence type="ECO:0000256" key="2">
    <source>
        <dbReference type="ARBA" id="ARBA00011955"/>
    </source>
</evidence>
<proteinExistence type="inferred from homology"/>
<dbReference type="BioCyc" id="PAER208963:G1G74-2114-MONOMER"/>
<evidence type="ECO:0000313" key="21">
    <source>
        <dbReference type="EMBL" id="ABJ12232.1"/>
    </source>
</evidence>
<evidence type="ECO:0000256" key="8">
    <source>
        <dbReference type="ARBA" id="ARBA00022723"/>
    </source>
</evidence>
<dbReference type="PANTHER" id="PTHR30040">
    <property type="entry name" value="THIAMINE BIOSYNTHESIS LIPOPROTEIN APBE"/>
    <property type="match status" value="1"/>
</dbReference>
<keyword evidence="6 18" id="KW-0285">Flavoprotein</keyword>
<evidence type="ECO:0000256" key="3">
    <source>
        <dbReference type="ARBA" id="ARBA00016337"/>
    </source>
</evidence>
<evidence type="ECO:0000256" key="5">
    <source>
        <dbReference type="ARBA" id="ARBA00022519"/>
    </source>
</evidence>
<dbReference type="RefSeq" id="WP_003130678.1">
    <property type="nucleotide sequence ID" value="NC_008463.1"/>
</dbReference>
<evidence type="ECO:0000256" key="10">
    <source>
        <dbReference type="ARBA" id="ARBA00022827"/>
    </source>
</evidence>
<evidence type="ECO:0000256" key="11">
    <source>
        <dbReference type="ARBA" id="ARBA00022842"/>
    </source>
</evidence>
<evidence type="ECO:0000256" key="12">
    <source>
        <dbReference type="ARBA" id="ARBA00023136"/>
    </source>
</evidence>
<dbReference type="PROSITE" id="PS51257">
    <property type="entry name" value="PROKAR_LIPOPROTEIN"/>
    <property type="match status" value="1"/>
</dbReference>
<feature type="binding site" evidence="19">
    <location>
        <position position="292"/>
    </location>
    <ligand>
        <name>Mg(2+)</name>
        <dbReference type="ChEBI" id="CHEBI:18420"/>
    </ligand>
</feature>
<dbReference type="KEGG" id="pau:PA14_25360"/>
<dbReference type="Proteomes" id="UP000000653">
    <property type="component" value="Chromosome"/>
</dbReference>
<comment type="cofactor">
    <cofactor evidence="19">
        <name>Mg(2+)</name>
        <dbReference type="ChEBI" id="CHEBI:18420"/>
    </cofactor>
    <cofactor evidence="19">
        <name>Mn(2+)</name>
        <dbReference type="ChEBI" id="CHEBI:29035"/>
    </cofactor>
    <text evidence="19">Magnesium. Can also use manganese.</text>
</comment>
<dbReference type="GO" id="GO:0046872">
    <property type="term" value="F:metal ion binding"/>
    <property type="evidence" value="ECO:0007669"/>
    <property type="project" value="UniProtKB-UniRule"/>
</dbReference>
<comment type="similarity">
    <text evidence="1 18 20">Belongs to the ApbE family.</text>
</comment>
<sequence>MAEPFRPLAKAGLAALALVLAGCGDTLESFGGPTMGSTYSIKYVRGASAPDVQTAKAAVEAILAEVDRQMSTYRDDSLVSRFNALPAQSCMELPPPMLELLRYGGELSEQSQGAFDMTVEPLMNLWGFGPQARVEKVPSAEQIAAARRDVGHRHLRIDGQRLCKDAAVQLDFDSIAAGYTVDAVGERLKELGVRSYLAEITGELKAEGRKPDGTPWRIAIEAPREGQRVAQQVLALDGYGVSTSGDYRNYFEENGQRYSHTFDPRTGAPIDHHLASVTVLDPSTRNADGLSTLLMVLGPEEGYRFAEKHRLAALFVSRQGNGFDSRTTPRYEQLFGNQGERP</sequence>
<dbReference type="PIRSF" id="PIRSF006268">
    <property type="entry name" value="ApbE"/>
    <property type="match status" value="1"/>
</dbReference>
<evidence type="ECO:0000256" key="9">
    <source>
        <dbReference type="ARBA" id="ARBA00022729"/>
    </source>
</evidence>
<evidence type="ECO:0000256" key="6">
    <source>
        <dbReference type="ARBA" id="ARBA00022630"/>
    </source>
</evidence>
<dbReference type="Pfam" id="PF02424">
    <property type="entry name" value="ApbE"/>
    <property type="match status" value="1"/>
</dbReference>
<evidence type="ECO:0000256" key="16">
    <source>
        <dbReference type="ARBA" id="ARBA00048540"/>
    </source>
</evidence>
<evidence type="ECO:0000256" key="13">
    <source>
        <dbReference type="ARBA" id="ARBA00023139"/>
    </source>
</evidence>
<evidence type="ECO:0000256" key="19">
    <source>
        <dbReference type="PIRSR" id="PIRSR006268-2"/>
    </source>
</evidence>
<comment type="function">
    <text evidence="20">Flavin transferase that catalyzes the transfer of the FMN moiety of FAD and its covalent binding to the hydroxyl group of a threonine residue in a target flavoprotein.</text>
</comment>
<evidence type="ECO:0000256" key="4">
    <source>
        <dbReference type="ARBA" id="ARBA00022475"/>
    </source>
</evidence>
<keyword evidence="14 20" id="KW-0449">Lipoprotein</keyword>
<keyword evidence="4" id="KW-1003">Cell membrane</keyword>
<dbReference type="SUPFAM" id="SSF143631">
    <property type="entry name" value="ApbE-like"/>
    <property type="match status" value="1"/>
</dbReference>
<evidence type="ECO:0000256" key="1">
    <source>
        <dbReference type="ARBA" id="ARBA00008282"/>
    </source>
</evidence>
<keyword evidence="11 18" id="KW-0460">Magnesium</keyword>
<evidence type="ECO:0000313" key="22">
    <source>
        <dbReference type="Proteomes" id="UP000000653"/>
    </source>
</evidence>
<comment type="catalytic activity">
    <reaction evidence="16 18 20">
        <text>L-threonyl-[protein] + FAD = FMN-L-threonyl-[protein] + AMP + H(+)</text>
        <dbReference type="Rhea" id="RHEA:36847"/>
        <dbReference type="Rhea" id="RHEA-COMP:11060"/>
        <dbReference type="Rhea" id="RHEA-COMP:11061"/>
        <dbReference type="ChEBI" id="CHEBI:15378"/>
        <dbReference type="ChEBI" id="CHEBI:30013"/>
        <dbReference type="ChEBI" id="CHEBI:57692"/>
        <dbReference type="ChEBI" id="CHEBI:74257"/>
        <dbReference type="ChEBI" id="CHEBI:456215"/>
        <dbReference type="EC" id="2.7.1.180"/>
    </reaction>
</comment>
<keyword evidence="12" id="KW-0472">Membrane</keyword>
<dbReference type="GO" id="GO:0005886">
    <property type="term" value="C:plasma membrane"/>
    <property type="evidence" value="ECO:0007669"/>
    <property type="project" value="UniProtKB-SubCell"/>
</dbReference>
<reference evidence="21 22" key="1">
    <citation type="journal article" date="2006" name="Genome Biol.">
        <title>Genomic analysis reveals that Pseudomonas aeruginosa virulence is combinatorial.</title>
        <authorList>
            <person name="Lee D.G."/>
            <person name="Urbach J.M."/>
            <person name="Wu G."/>
            <person name="Liberati N.T."/>
            <person name="Feinbaum R.L."/>
            <person name="Miyata S."/>
            <person name="Diggins L.T."/>
            <person name="He J."/>
            <person name="Saucier M."/>
            <person name="Deziel E."/>
            <person name="Friedman L."/>
            <person name="Li L."/>
            <person name="Grills G."/>
            <person name="Montgomery K."/>
            <person name="Kucherlapati R."/>
            <person name="Rahme L.G."/>
            <person name="Ausubel F.M."/>
        </authorList>
    </citation>
    <scope>NUCLEOTIDE SEQUENCE [LARGE SCALE GENOMIC DNA]</scope>
    <source>
        <strain evidence="21 22">UCBPP-PA14</strain>
    </source>
</reference>
<evidence type="ECO:0000256" key="17">
    <source>
        <dbReference type="ARBA" id="ARBA00060485"/>
    </source>
</evidence>
<evidence type="ECO:0000256" key="14">
    <source>
        <dbReference type="ARBA" id="ARBA00023288"/>
    </source>
</evidence>
<keyword evidence="7 18" id="KW-0808">Transferase</keyword>
<comment type="subcellular location">
    <subcellularLocation>
        <location evidence="17 20">Cell inner membrane</location>
        <topology evidence="17 20">Lipid-anchor</topology>
        <orientation evidence="17 20">Periplasmic side</orientation>
    </subcellularLocation>
</comment>
<dbReference type="InterPro" id="IPR003374">
    <property type="entry name" value="ApbE-like_sf"/>
</dbReference>
<organism evidence="21 22">
    <name type="scientific">Pseudomonas aeruginosa (strain UCBPP-PA14)</name>
    <dbReference type="NCBI Taxonomy" id="208963"/>
    <lineage>
        <taxon>Bacteria</taxon>
        <taxon>Pseudomonadati</taxon>
        <taxon>Pseudomonadota</taxon>
        <taxon>Gammaproteobacteria</taxon>
        <taxon>Pseudomonadales</taxon>
        <taxon>Pseudomonadaceae</taxon>
        <taxon>Pseudomonas</taxon>
    </lineage>
</organism>
<dbReference type="Gene3D" id="3.10.520.10">
    <property type="entry name" value="ApbE-like domains"/>
    <property type="match status" value="1"/>
</dbReference>
<keyword evidence="8 18" id="KW-0479">Metal-binding</keyword>
<dbReference type="EMBL" id="CP000438">
    <property type="protein sequence ID" value="ABJ12232.1"/>
    <property type="molecule type" value="Genomic_DNA"/>
</dbReference>
<name>A0A0H2ZBV4_PSEAB</name>
<dbReference type="GO" id="GO:0016740">
    <property type="term" value="F:transferase activity"/>
    <property type="evidence" value="ECO:0007669"/>
    <property type="project" value="UniProtKB-UniRule"/>
</dbReference>
<dbReference type="HOGENOM" id="CLU_044403_0_0_6"/>
<accession>A0A0H2ZBV4</accession>
<gene>
    <name evidence="21" type="primary">apbE</name>
    <name evidence="21" type="ordered locus">PA14_25360</name>
</gene>
<keyword evidence="13" id="KW-0564">Palmitate</keyword>
<feature type="binding site" evidence="19">
    <location>
        <position position="288"/>
    </location>
    <ligand>
        <name>Mg(2+)</name>
        <dbReference type="ChEBI" id="CHEBI:18420"/>
    </ligand>
</feature>
<dbReference type="FunFam" id="3.10.520.10:FF:000001">
    <property type="entry name" value="FAD:protein FMN transferase"/>
    <property type="match status" value="1"/>
</dbReference>
<keyword evidence="9" id="KW-0732">Signal</keyword>
<keyword evidence="5 20" id="KW-0997">Cell inner membrane</keyword>
<evidence type="ECO:0000256" key="20">
    <source>
        <dbReference type="RuleBase" id="RU363002"/>
    </source>
</evidence>
<evidence type="ECO:0000256" key="18">
    <source>
        <dbReference type="PIRNR" id="PIRNR006268"/>
    </source>
</evidence>
<keyword evidence="10 18" id="KW-0274">FAD</keyword>
<protein>
    <recommendedName>
        <fullName evidence="3 18">FAD:protein FMN transferase</fullName>
        <ecNumber evidence="2 18">2.7.1.180</ecNumber>
    </recommendedName>
    <alternativeName>
        <fullName evidence="15 18">Flavin transferase</fullName>
    </alternativeName>
</protein>
<dbReference type="EC" id="2.7.1.180" evidence="2 18"/>
<evidence type="ECO:0000256" key="7">
    <source>
        <dbReference type="ARBA" id="ARBA00022679"/>
    </source>
</evidence>
<dbReference type="AlphaFoldDB" id="A0A0H2ZBV4"/>
<dbReference type="PANTHER" id="PTHR30040:SF2">
    <property type="entry name" value="FAD:PROTEIN FMN TRANSFERASE"/>
    <property type="match status" value="1"/>
</dbReference>
<feature type="binding site" evidence="19">
    <location>
        <position position="174"/>
    </location>
    <ligand>
        <name>Mg(2+)</name>
        <dbReference type="ChEBI" id="CHEBI:18420"/>
    </ligand>
</feature>